<dbReference type="RefSeq" id="WP_227307704.1">
    <property type="nucleotide sequence ID" value="NZ_JAESVA010000004.1"/>
</dbReference>
<evidence type="ECO:0000313" key="3">
    <source>
        <dbReference type="Proteomes" id="UP000721844"/>
    </source>
</evidence>
<comment type="caution">
    <text evidence="2">The sequence shown here is derived from an EMBL/GenBank/DDBJ whole genome shotgun (WGS) entry which is preliminary data.</text>
</comment>
<dbReference type="InterPro" id="IPR036779">
    <property type="entry name" value="LysM_dom_sf"/>
</dbReference>
<dbReference type="SMART" id="SM00257">
    <property type="entry name" value="LysM"/>
    <property type="match status" value="1"/>
</dbReference>
<dbReference type="PROSITE" id="PS51782">
    <property type="entry name" value="LYSM"/>
    <property type="match status" value="1"/>
</dbReference>
<dbReference type="Gene3D" id="3.10.350.10">
    <property type="entry name" value="LysM domain"/>
    <property type="match status" value="1"/>
</dbReference>
<dbReference type="Pfam" id="PF01476">
    <property type="entry name" value="LysM"/>
    <property type="match status" value="1"/>
</dbReference>
<accession>A0A964E4J3</accession>
<feature type="domain" description="LysM" evidence="1">
    <location>
        <begin position="4"/>
        <end position="60"/>
    </location>
</feature>
<dbReference type="CDD" id="cd00118">
    <property type="entry name" value="LysM"/>
    <property type="match status" value="1"/>
</dbReference>
<evidence type="ECO:0000313" key="2">
    <source>
        <dbReference type="EMBL" id="MCB8881028.1"/>
    </source>
</evidence>
<proteinExistence type="predicted"/>
<gene>
    <name evidence="2" type="ORF">ACELLULO517_12350</name>
</gene>
<dbReference type="EMBL" id="JAESVA010000004">
    <property type="protein sequence ID" value="MCB8881028.1"/>
    <property type="molecule type" value="Genomic_DNA"/>
</dbReference>
<protein>
    <submittedName>
        <fullName evidence="2">LysM peptidoglycan-binding domain-containing protein</fullName>
    </submittedName>
</protein>
<sequence length="383" mass="41014">MGAQAYSIKPGDTLSAIAHRHLGRASLWPQIFAYNAVRRRGRPPGLKDPNKLRVGQRIFLPPRVSEHPPHLRNHLVYRHPAQVTRPAVSTNTQPATQANVLQNSVMTKSPAFPAMPKQSGGTHVNSFAFKYNLDLLPTIREETPEFEFEAKFTGQIYIWADKQIDILTLTKTGAELQAKSHADTALGQLVNSGKVTWDGKSNRVTYENLMTTNAVGAPPNMTAVGVVMDSSNPMPAIRVKFTSPRLAGRLPPTMLYLAEAIQITLDIRMKPKKPPGPDAVANGNFATIAPPVHNLTTAAPAQSRPSAVAVTATGSSRAWWDRPSILLPGAAILLLAVAASNVVTWGADAEVDPAAVGAADAMITRGLAARVAARGFAAPVLAH</sequence>
<organism evidence="2 3">
    <name type="scientific">Acidisoma cellulosilyticum</name>
    <dbReference type="NCBI Taxonomy" id="2802395"/>
    <lineage>
        <taxon>Bacteria</taxon>
        <taxon>Pseudomonadati</taxon>
        <taxon>Pseudomonadota</taxon>
        <taxon>Alphaproteobacteria</taxon>
        <taxon>Acetobacterales</taxon>
        <taxon>Acidocellaceae</taxon>
        <taxon>Acidisoma</taxon>
    </lineage>
</organism>
<dbReference type="InterPro" id="IPR018392">
    <property type="entry name" value="LysM"/>
</dbReference>
<evidence type="ECO:0000259" key="1">
    <source>
        <dbReference type="PROSITE" id="PS51782"/>
    </source>
</evidence>
<reference evidence="2 3" key="1">
    <citation type="journal article" date="2021" name="Microorganisms">
        <title>Acidisoma silvae sp. nov. and Acidisomacellulosilytica sp. nov., Two Acidophilic Bacteria Isolated from Decaying Wood, Hydrolyzing Cellulose and Producing Poly-3-hydroxybutyrate.</title>
        <authorList>
            <person name="Mieszkin S."/>
            <person name="Pouder E."/>
            <person name="Uroz S."/>
            <person name="Simon-Colin C."/>
            <person name="Alain K."/>
        </authorList>
    </citation>
    <scope>NUCLEOTIDE SEQUENCE [LARGE SCALE GENOMIC DNA]</scope>
    <source>
        <strain evidence="2 3">HW T5.17</strain>
    </source>
</reference>
<keyword evidence="3" id="KW-1185">Reference proteome</keyword>
<name>A0A964E4J3_9PROT</name>
<dbReference type="Proteomes" id="UP000721844">
    <property type="component" value="Unassembled WGS sequence"/>
</dbReference>
<dbReference type="AlphaFoldDB" id="A0A964E4J3"/>